<gene>
    <name evidence="2" type="ORF">WA1_09035</name>
</gene>
<evidence type="ECO:0000256" key="1">
    <source>
        <dbReference type="SAM" id="MobiDB-lite"/>
    </source>
</evidence>
<proteinExistence type="predicted"/>
<dbReference type="STRING" id="128403.WA1_09035"/>
<comment type="caution">
    <text evidence="2">The sequence shown here is derived from an EMBL/GenBank/DDBJ whole genome shotgun (WGS) entry which is preliminary data.</text>
</comment>
<feature type="compositionally biased region" description="Basic and acidic residues" evidence="1">
    <location>
        <begin position="1"/>
        <end position="20"/>
    </location>
</feature>
<keyword evidence="3" id="KW-1185">Reference proteome</keyword>
<sequence>MTEKKPHRGEGRREGRKRFLPEQPLTATEVATFVEQFQAATTDKEKLLVVSSLLDAVADDYLDSREHQQSGEAIHSAFSRLASLIKAND</sequence>
<name>A0A139WSA9_9CYAN</name>
<dbReference type="RefSeq" id="WP_017745386.1">
    <property type="nucleotide sequence ID" value="NZ_KQ976354.1"/>
</dbReference>
<feature type="region of interest" description="Disordered" evidence="1">
    <location>
        <begin position="1"/>
        <end position="23"/>
    </location>
</feature>
<evidence type="ECO:0000313" key="2">
    <source>
        <dbReference type="EMBL" id="KYC35287.1"/>
    </source>
</evidence>
<reference evidence="2 3" key="1">
    <citation type="journal article" date="2013" name="Genome Biol. Evol.">
        <title>Genomes of Stigonematalean cyanobacteria (subsection V) and the evolution of oxygenic photosynthesis from prokaryotes to plastids.</title>
        <authorList>
            <person name="Dagan T."/>
            <person name="Roettger M."/>
            <person name="Stucken K."/>
            <person name="Landan G."/>
            <person name="Koch R."/>
            <person name="Major P."/>
            <person name="Gould S.B."/>
            <person name="Goremykin V.V."/>
            <person name="Rippka R."/>
            <person name="Tandeau de Marsac N."/>
            <person name="Gugger M."/>
            <person name="Lockhart P.J."/>
            <person name="Allen J.F."/>
            <person name="Brune I."/>
            <person name="Maus I."/>
            <person name="Puhler A."/>
            <person name="Martin W.F."/>
        </authorList>
    </citation>
    <scope>NUCLEOTIDE SEQUENCE [LARGE SCALE GENOMIC DNA]</scope>
    <source>
        <strain evidence="2 3">PCC 7110</strain>
    </source>
</reference>
<protein>
    <submittedName>
        <fullName evidence="2">Uncharacterized protein</fullName>
    </submittedName>
</protein>
<organism evidence="2 3">
    <name type="scientific">Scytonema hofmannii PCC 7110</name>
    <dbReference type="NCBI Taxonomy" id="128403"/>
    <lineage>
        <taxon>Bacteria</taxon>
        <taxon>Bacillati</taxon>
        <taxon>Cyanobacteriota</taxon>
        <taxon>Cyanophyceae</taxon>
        <taxon>Nostocales</taxon>
        <taxon>Scytonemataceae</taxon>
        <taxon>Scytonema</taxon>
    </lineage>
</organism>
<accession>A0A139WSA9</accession>
<evidence type="ECO:0000313" key="3">
    <source>
        <dbReference type="Proteomes" id="UP000076925"/>
    </source>
</evidence>
<dbReference type="EMBL" id="ANNX02000052">
    <property type="protein sequence ID" value="KYC35287.1"/>
    <property type="molecule type" value="Genomic_DNA"/>
</dbReference>
<dbReference type="AlphaFoldDB" id="A0A139WSA9"/>
<dbReference type="Proteomes" id="UP000076925">
    <property type="component" value="Unassembled WGS sequence"/>
</dbReference>